<protein>
    <submittedName>
        <fullName evidence="2">Uncharacterized protein</fullName>
    </submittedName>
</protein>
<gene>
    <name evidence="2" type="ORF">KX928_07065</name>
</gene>
<dbReference type="Proteomes" id="UP001138661">
    <property type="component" value="Unassembled WGS sequence"/>
</dbReference>
<comment type="caution">
    <text evidence="2">The sequence shown here is derived from an EMBL/GenBank/DDBJ whole genome shotgun (WGS) entry which is preliminary data.</text>
</comment>
<feature type="transmembrane region" description="Helical" evidence="1">
    <location>
        <begin position="31"/>
        <end position="51"/>
    </location>
</feature>
<sequence length="54" mass="6382">MARDGVDPELVQLRREEARYYQDFARVMPNWMLAALTLGLLLRLFLILQAFRTV</sequence>
<keyword evidence="1" id="KW-0812">Transmembrane</keyword>
<keyword evidence="1" id="KW-1133">Transmembrane helix</keyword>
<evidence type="ECO:0000313" key="3">
    <source>
        <dbReference type="Proteomes" id="UP001138661"/>
    </source>
</evidence>
<keyword evidence="3" id="KW-1185">Reference proteome</keyword>
<reference evidence="2" key="1">
    <citation type="submission" date="2021-07" db="EMBL/GenBank/DDBJ databases">
        <title>Roseobacter insulae sp. nov., isolated from a tidal flat.</title>
        <authorList>
            <person name="Park S."/>
            <person name="Yoon J.-H."/>
        </authorList>
    </citation>
    <scope>NUCLEOTIDE SEQUENCE</scope>
    <source>
        <strain evidence="2">YSTF-M11</strain>
    </source>
</reference>
<keyword evidence="1" id="KW-0472">Membrane</keyword>
<dbReference type="AlphaFoldDB" id="A0A9X1FTU3"/>
<name>A0A9X1FTU3_9RHOB</name>
<accession>A0A9X1FTU3</accession>
<dbReference type="RefSeq" id="WP_219500484.1">
    <property type="nucleotide sequence ID" value="NZ_JAHXDN010000002.1"/>
</dbReference>
<dbReference type="EMBL" id="JAHXDN010000002">
    <property type="protein sequence ID" value="MBW4707542.1"/>
    <property type="molecule type" value="Genomic_DNA"/>
</dbReference>
<organism evidence="2 3">
    <name type="scientific">Roseobacter insulae</name>
    <dbReference type="NCBI Taxonomy" id="2859783"/>
    <lineage>
        <taxon>Bacteria</taxon>
        <taxon>Pseudomonadati</taxon>
        <taxon>Pseudomonadota</taxon>
        <taxon>Alphaproteobacteria</taxon>
        <taxon>Rhodobacterales</taxon>
        <taxon>Roseobacteraceae</taxon>
        <taxon>Roseobacter</taxon>
    </lineage>
</organism>
<evidence type="ECO:0000313" key="2">
    <source>
        <dbReference type="EMBL" id="MBW4707542.1"/>
    </source>
</evidence>
<evidence type="ECO:0000256" key="1">
    <source>
        <dbReference type="SAM" id="Phobius"/>
    </source>
</evidence>
<proteinExistence type="predicted"/>